<keyword evidence="1" id="KW-0812">Transmembrane</keyword>
<feature type="transmembrane region" description="Helical" evidence="1">
    <location>
        <begin position="105"/>
        <end position="128"/>
    </location>
</feature>
<name>A0ABR4IIT2_9EURO</name>
<keyword evidence="1" id="KW-0472">Membrane</keyword>
<evidence type="ECO:0000256" key="1">
    <source>
        <dbReference type="SAM" id="Phobius"/>
    </source>
</evidence>
<feature type="transmembrane region" description="Helical" evidence="1">
    <location>
        <begin position="56"/>
        <end position="74"/>
    </location>
</feature>
<keyword evidence="3" id="KW-1185">Reference proteome</keyword>
<protein>
    <submittedName>
        <fullName evidence="2">Uncharacterized protein</fullName>
    </submittedName>
</protein>
<proteinExistence type="predicted"/>
<reference evidence="2 3" key="1">
    <citation type="submission" date="2024-07" db="EMBL/GenBank/DDBJ databases">
        <title>Section-level genome sequencing and comparative genomics of Aspergillus sections Usti and Cavernicolus.</title>
        <authorList>
            <consortium name="Lawrence Berkeley National Laboratory"/>
            <person name="Nybo J.L."/>
            <person name="Vesth T.C."/>
            <person name="Theobald S."/>
            <person name="Frisvad J.C."/>
            <person name="Larsen T.O."/>
            <person name="Kjaerboelling I."/>
            <person name="Rothschild-Mancinelli K."/>
            <person name="Lyhne E.K."/>
            <person name="Kogle M.E."/>
            <person name="Barry K."/>
            <person name="Clum A."/>
            <person name="Na H."/>
            <person name="Ledsgaard L."/>
            <person name="Lin J."/>
            <person name="Lipzen A."/>
            <person name="Kuo A."/>
            <person name="Riley R."/>
            <person name="Mondo S."/>
            <person name="Labutti K."/>
            <person name="Haridas S."/>
            <person name="Pangalinan J."/>
            <person name="Salamov A.A."/>
            <person name="Simmons B.A."/>
            <person name="Magnuson J.K."/>
            <person name="Chen J."/>
            <person name="Drula E."/>
            <person name="Henrissat B."/>
            <person name="Wiebenga A."/>
            <person name="Lubbers R.J."/>
            <person name="Gomes A.C."/>
            <person name="Makela M.R."/>
            <person name="Stajich J."/>
            <person name="Grigoriev I.V."/>
            <person name="Mortensen U.H."/>
            <person name="De Vries R.P."/>
            <person name="Baker S.E."/>
            <person name="Andersen M.R."/>
        </authorList>
    </citation>
    <scope>NUCLEOTIDE SEQUENCE [LARGE SCALE GENOMIC DNA]</scope>
    <source>
        <strain evidence="2 3">CBS 123904</strain>
    </source>
</reference>
<keyword evidence="1" id="KW-1133">Transmembrane helix</keyword>
<evidence type="ECO:0000313" key="2">
    <source>
        <dbReference type="EMBL" id="KAL2827477.1"/>
    </source>
</evidence>
<evidence type="ECO:0000313" key="3">
    <source>
        <dbReference type="Proteomes" id="UP001610446"/>
    </source>
</evidence>
<accession>A0ABR4IIT2</accession>
<organism evidence="2 3">
    <name type="scientific">Aspergillus pseudoustus</name>
    <dbReference type="NCBI Taxonomy" id="1810923"/>
    <lineage>
        <taxon>Eukaryota</taxon>
        <taxon>Fungi</taxon>
        <taxon>Dikarya</taxon>
        <taxon>Ascomycota</taxon>
        <taxon>Pezizomycotina</taxon>
        <taxon>Eurotiomycetes</taxon>
        <taxon>Eurotiomycetidae</taxon>
        <taxon>Eurotiales</taxon>
        <taxon>Aspergillaceae</taxon>
        <taxon>Aspergillus</taxon>
        <taxon>Aspergillus subgen. Nidulantes</taxon>
    </lineage>
</organism>
<comment type="caution">
    <text evidence="2">The sequence shown here is derived from an EMBL/GenBank/DDBJ whole genome shotgun (WGS) entry which is preliminary data.</text>
</comment>
<feature type="transmembrane region" description="Helical" evidence="1">
    <location>
        <begin position="12"/>
        <end position="36"/>
    </location>
</feature>
<dbReference type="Proteomes" id="UP001610446">
    <property type="component" value="Unassembled WGS sequence"/>
</dbReference>
<gene>
    <name evidence="2" type="ORF">BJY01DRAFT_229077</name>
</gene>
<sequence length="129" mass="13643">MSFQNIGILGLRMGGVSSTVFAAQGLFLLGNAFYSITYPTAVAQFKGSSLTGTPEGAVQCIGLTSLALGTYYLISSYQRDTAIMVSSVPSRLVAAWVMYRNGGNWIPPAVFEAAMAAVAGAALVWDWYV</sequence>
<dbReference type="EMBL" id="JBFXLU010000397">
    <property type="protein sequence ID" value="KAL2827477.1"/>
    <property type="molecule type" value="Genomic_DNA"/>
</dbReference>